<feature type="domain" description="FAD/NAD(P)-binding" evidence="4">
    <location>
        <begin position="246"/>
        <end position="329"/>
    </location>
</feature>
<evidence type="ECO:0000256" key="1">
    <source>
        <dbReference type="ARBA" id="ARBA00001974"/>
    </source>
</evidence>
<organism evidence="5 6">
    <name type="scientific">Elliptochloris bilobata</name>
    <dbReference type="NCBI Taxonomy" id="381761"/>
    <lineage>
        <taxon>Eukaryota</taxon>
        <taxon>Viridiplantae</taxon>
        <taxon>Chlorophyta</taxon>
        <taxon>core chlorophytes</taxon>
        <taxon>Trebouxiophyceae</taxon>
        <taxon>Trebouxiophyceae incertae sedis</taxon>
        <taxon>Elliptochloris clade</taxon>
        <taxon>Elliptochloris</taxon>
    </lineage>
</organism>
<dbReference type="PANTHER" id="PTHR43429">
    <property type="entry name" value="PYRIDINE NUCLEOTIDE-DISULFIDE OXIDOREDUCTASE DOMAIN-CONTAINING"/>
    <property type="match status" value="1"/>
</dbReference>
<dbReference type="Proteomes" id="UP001445335">
    <property type="component" value="Unassembled WGS sequence"/>
</dbReference>
<feature type="domain" description="FAD/NAD(P)-binding" evidence="4">
    <location>
        <begin position="2"/>
        <end position="178"/>
    </location>
</feature>
<dbReference type="AlphaFoldDB" id="A0AAW1SJ31"/>
<evidence type="ECO:0000256" key="3">
    <source>
        <dbReference type="ARBA" id="ARBA00022827"/>
    </source>
</evidence>
<dbReference type="InterPro" id="IPR050260">
    <property type="entry name" value="FAD-bd_OxRdtase"/>
</dbReference>
<dbReference type="Pfam" id="PF07992">
    <property type="entry name" value="Pyr_redox_2"/>
    <property type="match status" value="2"/>
</dbReference>
<dbReference type="PRINTS" id="PR00368">
    <property type="entry name" value="FADPNR"/>
</dbReference>
<comment type="cofactor">
    <cofactor evidence="1">
        <name>FAD</name>
        <dbReference type="ChEBI" id="CHEBI:57692"/>
    </cofactor>
</comment>
<dbReference type="GO" id="GO:0016491">
    <property type="term" value="F:oxidoreductase activity"/>
    <property type="evidence" value="ECO:0007669"/>
    <property type="project" value="InterPro"/>
</dbReference>
<dbReference type="PANTHER" id="PTHR43429:SF2">
    <property type="entry name" value="PYRIDINE NUCLEOTIDE-DISULFIDE OXIDOREDUCTASE DOMAIN-CONTAINING PROTEIN 1"/>
    <property type="match status" value="1"/>
</dbReference>
<sequence>MRCVVVGGGIAGVCCAEELCRLRPDYSVTLVSEDRTLKGVTNVVQLSQSVEEFDVVERDLTTLPQRNLRVVQARAAGLDLDARELRLQGGGGLPYDRLCLCVGATPRRLAEGPNVLVLRDCDSVASLAARLNTARQVALVGNGGIALELAHALRGVEVVWVVRHGQIGDSFFDLDAAEVEGARDEHGERYGHAVGPRWAHALPAGGPGGDAGGRLTLERDCEVVRVVYLHTGSGCAQGTPVWPARLDLSNGRSYSVDLVISAIGVDARSAWLPLQLERCEDDGGILVDEELRTSVPGVWAAGDCCTVRAEAQAPLWFQMRLWTQARQMGLYAAQGLAGGGGMLGAGLTFELFSHATRFAGLKVVLLGLYNGQKLDAEPACDLISYSRATEGDQPTFVRVLLLRGRMVGAVLVGETELEETFENLILDRLDLSGFGPALLDPDVELDHVFD</sequence>
<keyword evidence="2" id="KW-0285">Flavoprotein</keyword>
<name>A0AAW1SJ31_9CHLO</name>
<proteinExistence type="predicted"/>
<evidence type="ECO:0000313" key="5">
    <source>
        <dbReference type="EMBL" id="KAK9845832.1"/>
    </source>
</evidence>
<keyword evidence="6" id="KW-1185">Reference proteome</keyword>
<protein>
    <recommendedName>
        <fullName evidence="4">FAD/NAD(P)-binding domain-containing protein</fullName>
    </recommendedName>
</protein>
<dbReference type="InterPro" id="IPR036188">
    <property type="entry name" value="FAD/NAD-bd_sf"/>
</dbReference>
<dbReference type="EMBL" id="JALJOU010000002">
    <property type="protein sequence ID" value="KAK9845832.1"/>
    <property type="molecule type" value="Genomic_DNA"/>
</dbReference>
<dbReference type="Gene3D" id="3.50.50.100">
    <property type="match status" value="1"/>
</dbReference>
<dbReference type="Gene3D" id="3.50.50.60">
    <property type="entry name" value="FAD/NAD(P)-binding domain"/>
    <property type="match status" value="2"/>
</dbReference>
<evidence type="ECO:0000313" key="6">
    <source>
        <dbReference type="Proteomes" id="UP001445335"/>
    </source>
</evidence>
<gene>
    <name evidence="5" type="ORF">WJX81_003814</name>
</gene>
<dbReference type="SUPFAM" id="SSF51905">
    <property type="entry name" value="FAD/NAD(P)-binding domain"/>
    <property type="match status" value="2"/>
</dbReference>
<evidence type="ECO:0000256" key="2">
    <source>
        <dbReference type="ARBA" id="ARBA00022630"/>
    </source>
</evidence>
<dbReference type="InterPro" id="IPR023753">
    <property type="entry name" value="FAD/NAD-binding_dom"/>
</dbReference>
<accession>A0AAW1SJ31</accession>
<keyword evidence="3" id="KW-0274">FAD</keyword>
<reference evidence="5 6" key="1">
    <citation type="journal article" date="2024" name="Nat. Commun.">
        <title>Phylogenomics reveals the evolutionary origins of lichenization in chlorophyte algae.</title>
        <authorList>
            <person name="Puginier C."/>
            <person name="Libourel C."/>
            <person name="Otte J."/>
            <person name="Skaloud P."/>
            <person name="Haon M."/>
            <person name="Grisel S."/>
            <person name="Petersen M."/>
            <person name="Berrin J.G."/>
            <person name="Delaux P.M."/>
            <person name="Dal Grande F."/>
            <person name="Keller J."/>
        </authorList>
    </citation>
    <scope>NUCLEOTIDE SEQUENCE [LARGE SCALE GENOMIC DNA]</scope>
    <source>
        <strain evidence="5 6">SAG 245.80</strain>
    </source>
</reference>
<comment type="caution">
    <text evidence="5">The sequence shown here is derived from an EMBL/GenBank/DDBJ whole genome shotgun (WGS) entry which is preliminary data.</text>
</comment>
<evidence type="ECO:0000259" key="4">
    <source>
        <dbReference type="Pfam" id="PF07992"/>
    </source>
</evidence>